<dbReference type="GO" id="GO:0003700">
    <property type="term" value="F:DNA-binding transcription factor activity"/>
    <property type="evidence" value="ECO:0007669"/>
    <property type="project" value="InterPro"/>
</dbReference>
<dbReference type="SUPFAM" id="SSF46785">
    <property type="entry name" value="Winged helix' DNA-binding domain"/>
    <property type="match status" value="1"/>
</dbReference>
<gene>
    <name evidence="2" type="ORF">PM006_11885</name>
</gene>
<dbReference type="AlphaFoldDB" id="A0AAW6ATS7"/>
<evidence type="ECO:0000259" key="1">
    <source>
        <dbReference type="Pfam" id="PF12802"/>
    </source>
</evidence>
<sequence>MKDYREEIRRIMVSVNVIDGIYAMGAKKIGIKDNSLSLLYALDDGKPHSQKEICEHWLIPKTTLNTIVKECVNAGYIVLDGIKHTKEKEIRLTDKGQEYAKTILNQVYELERRAMEKTLSSYSPEFVQALEQFTAYLKEEAEHFSYGE</sequence>
<dbReference type="InterPro" id="IPR036390">
    <property type="entry name" value="WH_DNA-bd_sf"/>
</dbReference>
<comment type="caution">
    <text evidence="2">The sequence shown here is derived from an EMBL/GenBank/DDBJ whole genome shotgun (WGS) entry which is preliminary data.</text>
</comment>
<dbReference type="Gene3D" id="1.10.10.10">
    <property type="entry name" value="Winged helix-like DNA-binding domain superfamily/Winged helix DNA-binding domain"/>
    <property type="match status" value="1"/>
</dbReference>
<proteinExistence type="predicted"/>
<reference evidence="2" key="1">
    <citation type="submission" date="2023-01" db="EMBL/GenBank/DDBJ databases">
        <title>Human gut microbiome strain richness.</title>
        <authorList>
            <person name="Chen-Liaw A."/>
        </authorList>
    </citation>
    <scope>NUCLEOTIDE SEQUENCE</scope>
    <source>
        <strain evidence="2">B1_m1001713B170214d0_201011</strain>
    </source>
</reference>
<dbReference type="InterPro" id="IPR036388">
    <property type="entry name" value="WH-like_DNA-bd_sf"/>
</dbReference>
<dbReference type="Pfam" id="PF12802">
    <property type="entry name" value="MarR_2"/>
    <property type="match status" value="1"/>
</dbReference>
<protein>
    <submittedName>
        <fullName evidence="2">Helix-turn-helix domain-containing protein</fullName>
    </submittedName>
</protein>
<organism evidence="2 3">
    <name type="scientific">Clostridium symbiosum</name>
    <name type="common">Bacteroides symbiosus</name>
    <dbReference type="NCBI Taxonomy" id="1512"/>
    <lineage>
        <taxon>Bacteria</taxon>
        <taxon>Bacillati</taxon>
        <taxon>Bacillota</taxon>
        <taxon>Clostridia</taxon>
        <taxon>Lachnospirales</taxon>
        <taxon>Lachnospiraceae</taxon>
        <taxon>Otoolea</taxon>
    </lineage>
</organism>
<dbReference type="Proteomes" id="UP001300871">
    <property type="component" value="Unassembled WGS sequence"/>
</dbReference>
<dbReference type="RefSeq" id="WP_009296295.1">
    <property type="nucleotide sequence ID" value="NZ_CACRUA010000062.1"/>
</dbReference>
<dbReference type="GeneID" id="57971588"/>
<dbReference type="InterPro" id="IPR000835">
    <property type="entry name" value="HTH_MarR-typ"/>
</dbReference>
<accession>A0AAW6ATS7</accession>
<evidence type="ECO:0000313" key="3">
    <source>
        <dbReference type="Proteomes" id="UP001300871"/>
    </source>
</evidence>
<name>A0AAW6ATS7_CLOSY</name>
<feature type="domain" description="HTH marR-type" evidence="1">
    <location>
        <begin position="30"/>
        <end position="78"/>
    </location>
</feature>
<evidence type="ECO:0000313" key="2">
    <source>
        <dbReference type="EMBL" id="MDB2000902.1"/>
    </source>
</evidence>
<dbReference type="EMBL" id="JAQLGM010000027">
    <property type="protein sequence ID" value="MDB2000902.1"/>
    <property type="molecule type" value="Genomic_DNA"/>
</dbReference>